<feature type="region of interest" description="Disordered" evidence="2">
    <location>
        <begin position="186"/>
        <end position="215"/>
    </location>
</feature>
<evidence type="ECO:0000313" key="4">
    <source>
        <dbReference type="Proteomes" id="UP000054988"/>
    </source>
</evidence>
<sequence length="747" mass="81164">MASTTQKRPVSSSQISRGATARSATSAPRVSSSRNTRRTPTPSKLATASNGTANESLKEDTERIEQLHVQLQDKEQTISSLSTENDNLVSALHAAEERLNDLYSEQSRSEMELAQRIEVADKLRAQVRELEKEKRDVLRRYNEQTASFDAERQAFYDNEQHLKSRIQSLSQARRKQPEPSIVSAIESEAETEDEEEKNPHVPPETAEQDLNDPEQEPAELTALKLELSTLSTSYSSLQSTVVLLQSQLVDLKRVNHELQEENESYMILLREKTLSGQYDVMKQMAPSSTDSEDEEDDHASLHSAGRSTLDRVDELPEDSLGQELQRSMDLNDSDSLSSHHGRPRQGQGRKRGKSTSHSPGAPRGESLADLPITGPGLDLAAELGRAENKDILASNSMDDRDRSVLNKSKRSKKDSKTSNDAVGIEASTSTSDVDALRSEVKALKDANKALSLYASKILDRIIAQEGFEHVLAVDYDKEPPTPATAVSAKPLPATSKPRPQSIQVPPSSTPVSSPFFSNVPKLTTPSPPAPSAKTQRRSMSFDWKNFSIFSTEKKADPNLRPLTLKPGANPITNARKLDTQEDDEDRKERERLNATMKLMGIQPSPAASPPVIQKSVSSPGPQPASAPSITRRFSLFGSKVTSPPISETSSVHSAHSTSSTPAGAGLGIESAGLTQEALEHAEAENSLAALDAHERSLSAEIAKGSGSGFTEITRRGNRRGRRSIGESAGSGSTVWSAGMSGTGESEE</sequence>
<dbReference type="PANTHER" id="PTHR38120">
    <property type="entry name" value="EXPRESSED PROTEIN"/>
    <property type="match status" value="1"/>
</dbReference>
<dbReference type="PANTHER" id="PTHR38120:SF1">
    <property type="entry name" value="M PROTEIN, SEROTYPE 2.1"/>
    <property type="match status" value="1"/>
</dbReference>
<protein>
    <recommendedName>
        <fullName evidence="5">M serotype</fullName>
    </recommendedName>
</protein>
<accession>A0A0W0G2Q1</accession>
<feature type="compositionally biased region" description="Low complexity" evidence="2">
    <location>
        <begin position="16"/>
        <end position="34"/>
    </location>
</feature>
<dbReference type="AlphaFoldDB" id="A0A0W0G2Q1"/>
<comment type="caution">
    <text evidence="3">The sequence shown here is derived from an EMBL/GenBank/DDBJ whole genome shotgun (WGS) entry which is preliminary data.</text>
</comment>
<organism evidence="3 4">
    <name type="scientific">Moniliophthora roreri</name>
    <name type="common">Frosty pod rot fungus</name>
    <name type="synonym">Monilia roreri</name>
    <dbReference type="NCBI Taxonomy" id="221103"/>
    <lineage>
        <taxon>Eukaryota</taxon>
        <taxon>Fungi</taxon>
        <taxon>Dikarya</taxon>
        <taxon>Basidiomycota</taxon>
        <taxon>Agaricomycotina</taxon>
        <taxon>Agaricomycetes</taxon>
        <taxon>Agaricomycetidae</taxon>
        <taxon>Agaricales</taxon>
        <taxon>Marasmiineae</taxon>
        <taxon>Marasmiaceae</taxon>
        <taxon>Moniliophthora</taxon>
    </lineage>
</organism>
<evidence type="ECO:0000256" key="1">
    <source>
        <dbReference type="SAM" id="Coils"/>
    </source>
</evidence>
<evidence type="ECO:0000313" key="3">
    <source>
        <dbReference type="EMBL" id="KTB42818.1"/>
    </source>
</evidence>
<feature type="region of interest" description="Disordered" evidence="2">
    <location>
        <begin position="391"/>
        <end position="434"/>
    </location>
</feature>
<reference evidence="3 4" key="1">
    <citation type="submission" date="2015-12" db="EMBL/GenBank/DDBJ databases">
        <title>Draft genome sequence of Moniliophthora roreri, the causal agent of frosty pod rot of cacao.</title>
        <authorList>
            <person name="Aime M.C."/>
            <person name="Diaz-Valderrama J.R."/>
            <person name="Kijpornyongpan T."/>
            <person name="Phillips-Mora W."/>
        </authorList>
    </citation>
    <scope>NUCLEOTIDE SEQUENCE [LARGE SCALE GENOMIC DNA]</scope>
    <source>
        <strain evidence="3 4">MCA 2952</strain>
    </source>
</reference>
<feature type="compositionally biased region" description="Low complexity" evidence="2">
    <location>
        <begin position="327"/>
        <end position="338"/>
    </location>
</feature>
<dbReference type="EMBL" id="LATX01001295">
    <property type="protein sequence ID" value="KTB42818.1"/>
    <property type="molecule type" value="Genomic_DNA"/>
</dbReference>
<evidence type="ECO:0000256" key="2">
    <source>
        <dbReference type="SAM" id="MobiDB-lite"/>
    </source>
</evidence>
<gene>
    <name evidence="3" type="ORF">WG66_4617</name>
</gene>
<feature type="compositionally biased region" description="Low complexity" evidence="2">
    <location>
        <begin position="646"/>
        <end position="660"/>
    </location>
</feature>
<evidence type="ECO:0008006" key="5">
    <source>
        <dbReference type="Google" id="ProtNLM"/>
    </source>
</evidence>
<feature type="region of interest" description="Disordered" evidence="2">
    <location>
        <begin position="1"/>
        <end position="61"/>
    </location>
</feature>
<feature type="coiled-coil region" evidence="1">
    <location>
        <begin position="241"/>
        <end position="271"/>
    </location>
</feature>
<feature type="compositionally biased region" description="Polar residues" evidence="2">
    <location>
        <begin position="1"/>
        <end position="15"/>
    </location>
</feature>
<feature type="region of interest" description="Disordered" evidence="2">
    <location>
        <begin position="283"/>
        <end position="313"/>
    </location>
</feature>
<feature type="compositionally biased region" description="Basic residues" evidence="2">
    <location>
        <begin position="339"/>
        <end position="354"/>
    </location>
</feature>
<feature type="region of interest" description="Disordered" evidence="2">
    <location>
        <begin position="699"/>
        <end position="747"/>
    </location>
</feature>
<feature type="compositionally biased region" description="Polar residues" evidence="2">
    <location>
        <begin position="38"/>
        <end position="55"/>
    </location>
</feature>
<dbReference type="Proteomes" id="UP000054988">
    <property type="component" value="Unassembled WGS sequence"/>
</dbReference>
<proteinExistence type="predicted"/>
<feature type="region of interest" description="Disordered" evidence="2">
    <location>
        <begin position="557"/>
        <end position="676"/>
    </location>
</feature>
<keyword evidence="1" id="KW-0175">Coiled coil</keyword>
<name>A0A0W0G2Q1_MONRR</name>
<dbReference type="eggNOG" id="ENOG502S22A">
    <property type="taxonomic scope" value="Eukaryota"/>
</dbReference>
<feature type="compositionally biased region" description="Low complexity" evidence="2">
    <location>
        <begin position="615"/>
        <end position="628"/>
    </location>
</feature>
<feature type="region of interest" description="Disordered" evidence="2">
    <location>
        <begin position="481"/>
        <end position="537"/>
    </location>
</feature>
<feature type="compositionally biased region" description="Acidic residues" evidence="2">
    <location>
        <begin position="206"/>
        <end position="215"/>
    </location>
</feature>
<feature type="compositionally biased region" description="Acidic residues" evidence="2">
    <location>
        <begin position="187"/>
        <end position="196"/>
    </location>
</feature>
<feature type="region of interest" description="Disordered" evidence="2">
    <location>
        <begin position="327"/>
        <end position="373"/>
    </location>
</feature>
<feature type="compositionally biased region" description="Low complexity" evidence="2">
    <location>
        <begin position="499"/>
        <end position="524"/>
    </location>
</feature>